<dbReference type="PANTHER" id="PTHR48100:SF1">
    <property type="entry name" value="HISTIDINE PHOSPHATASE FAMILY PROTEIN-RELATED"/>
    <property type="match status" value="1"/>
</dbReference>
<dbReference type="InterPro" id="IPR013078">
    <property type="entry name" value="His_Pase_superF_clade-1"/>
</dbReference>
<evidence type="ECO:0000313" key="1">
    <source>
        <dbReference type="EMBL" id="GAA1094840.1"/>
    </source>
</evidence>
<evidence type="ECO:0008006" key="3">
    <source>
        <dbReference type="Google" id="ProtNLM"/>
    </source>
</evidence>
<dbReference type="PANTHER" id="PTHR48100">
    <property type="entry name" value="BROAD-SPECIFICITY PHOSPHATASE YOR283W-RELATED"/>
    <property type="match status" value="1"/>
</dbReference>
<dbReference type="Gene3D" id="3.40.50.1240">
    <property type="entry name" value="Phosphoglycerate mutase-like"/>
    <property type="match status" value="1"/>
</dbReference>
<reference evidence="2" key="1">
    <citation type="journal article" date="2019" name="Int. J. Syst. Evol. Microbiol.">
        <title>The Global Catalogue of Microorganisms (GCM) 10K type strain sequencing project: providing services to taxonomists for standard genome sequencing and annotation.</title>
        <authorList>
            <consortium name="The Broad Institute Genomics Platform"/>
            <consortium name="The Broad Institute Genome Sequencing Center for Infectious Disease"/>
            <person name="Wu L."/>
            <person name="Ma J."/>
        </authorList>
    </citation>
    <scope>NUCLEOTIDE SEQUENCE [LARGE SCALE GENOMIC DNA]</scope>
    <source>
        <strain evidence="2">JCM 13008</strain>
    </source>
</reference>
<dbReference type="EMBL" id="BAAALG010000003">
    <property type="protein sequence ID" value="GAA1094840.1"/>
    <property type="molecule type" value="Genomic_DNA"/>
</dbReference>
<keyword evidence="2" id="KW-1185">Reference proteome</keyword>
<accession>A0ABP4E945</accession>
<dbReference type="RefSeq" id="WP_343991693.1">
    <property type="nucleotide sequence ID" value="NZ_BAAALG010000003.1"/>
</dbReference>
<gene>
    <name evidence="1" type="ORF">GCM10009668_08390</name>
</gene>
<protein>
    <recommendedName>
        <fullName evidence="3">Histidine phosphatase family protein</fullName>
    </recommendedName>
</protein>
<dbReference type="InterPro" id="IPR029033">
    <property type="entry name" value="His_PPase_superfam"/>
</dbReference>
<sequence>MSRTGGTDGGTRGWSAGAAAPTTLVLVRHGVTALTVDKRFSGGIRGTNPPLAETGREQAHEAGRWLKPTADRIDAVLTSPVLRTVETARIIGDEIGHEAQVEDAFAEMEFGEWDGLTFAEVAEQRPAEMKAWLGSMDVAPAGGESFRDVETRVVAGLERVLAEHAGRTIVVVSHVTPIKIMVGRALHAPLESVYRMELSPASVSVISHYPGGEGDDPMSSLRLFNARPGDLPLVL</sequence>
<evidence type="ECO:0000313" key="2">
    <source>
        <dbReference type="Proteomes" id="UP001501581"/>
    </source>
</evidence>
<dbReference type="SMART" id="SM00855">
    <property type="entry name" value="PGAM"/>
    <property type="match status" value="1"/>
</dbReference>
<dbReference type="Proteomes" id="UP001501581">
    <property type="component" value="Unassembled WGS sequence"/>
</dbReference>
<name>A0ABP4E945_9ACTN</name>
<dbReference type="CDD" id="cd07067">
    <property type="entry name" value="HP_PGM_like"/>
    <property type="match status" value="1"/>
</dbReference>
<dbReference type="InterPro" id="IPR050275">
    <property type="entry name" value="PGM_Phosphatase"/>
</dbReference>
<comment type="caution">
    <text evidence="1">The sequence shown here is derived from an EMBL/GenBank/DDBJ whole genome shotgun (WGS) entry which is preliminary data.</text>
</comment>
<organism evidence="1 2">
    <name type="scientific">Nocardioides dubius</name>
    <dbReference type="NCBI Taxonomy" id="317019"/>
    <lineage>
        <taxon>Bacteria</taxon>
        <taxon>Bacillati</taxon>
        <taxon>Actinomycetota</taxon>
        <taxon>Actinomycetes</taxon>
        <taxon>Propionibacteriales</taxon>
        <taxon>Nocardioidaceae</taxon>
        <taxon>Nocardioides</taxon>
    </lineage>
</organism>
<dbReference type="Pfam" id="PF00300">
    <property type="entry name" value="His_Phos_1"/>
    <property type="match status" value="1"/>
</dbReference>
<proteinExistence type="predicted"/>
<dbReference type="SUPFAM" id="SSF53254">
    <property type="entry name" value="Phosphoglycerate mutase-like"/>
    <property type="match status" value="1"/>
</dbReference>